<keyword evidence="1" id="KW-0472">Membrane</keyword>
<comment type="caution">
    <text evidence="2">The sequence shown here is derived from an EMBL/GenBank/DDBJ whole genome shotgun (WGS) entry which is preliminary data.</text>
</comment>
<organism evidence="2 3">
    <name type="scientific">Chaetoceros tenuissimus</name>
    <dbReference type="NCBI Taxonomy" id="426638"/>
    <lineage>
        <taxon>Eukaryota</taxon>
        <taxon>Sar</taxon>
        <taxon>Stramenopiles</taxon>
        <taxon>Ochrophyta</taxon>
        <taxon>Bacillariophyta</taxon>
        <taxon>Coscinodiscophyceae</taxon>
        <taxon>Chaetocerotophycidae</taxon>
        <taxon>Chaetocerotales</taxon>
        <taxon>Chaetocerotaceae</taxon>
        <taxon>Chaetoceros</taxon>
    </lineage>
</organism>
<keyword evidence="1" id="KW-0812">Transmembrane</keyword>
<keyword evidence="1" id="KW-1133">Transmembrane helix</keyword>
<feature type="transmembrane region" description="Helical" evidence="1">
    <location>
        <begin position="12"/>
        <end position="29"/>
    </location>
</feature>
<keyword evidence="3" id="KW-1185">Reference proteome</keyword>
<dbReference type="Proteomes" id="UP001054902">
    <property type="component" value="Unassembled WGS sequence"/>
</dbReference>
<protein>
    <submittedName>
        <fullName evidence="2">Uncharacterized protein</fullName>
    </submittedName>
</protein>
<gene>
    <name evidence="2" type="ORF">CTEN210_08018</name>
</gene>
<proteinExistence type="predicted"/>
<evidence type="ECO:0000313" key="3">
    <source>
        <dbReference type="Proteomes" id="UP001054902"/>
    </source>
</evidence>
<accession>A0AAD3H5N8</accession>
<dbReference type="EMBL" id="BLLK01000045">
    <property type="protein sequence ID" value="GFH51542.1"/>
    <property type="molecule type" value="Genomic_DNA"/>
</dbReference>
<name>A0AAD3H5N8_9STRA</name>
<dbReference type="AlphaFoldDB" id="A0AAD3H5N8"/>
<sequence>MYYEDVHQQSIGLFFSVSVGLIIACYFSWRIKTKCKSSSPTSYKANSQRCEPCREGTMFIIDGCNGPIRLDSPSKDSLTKGTKVSLLHVKNGRNIGDRIDLLSHLDKTLEHHPFINNAIVFFDGIGMKAVANKSWKYNPWIEIKITREFVEVDNHIVDIVMERSNERTNDSTNQSSIRGLKECLQDISKDCIDKDDETITVHSIARNDQGAGKKRYLKDLCLLRPNSVYCAYSIKTSSTPNAFSKKECSNLRQMVESGVDSLIDKIYKTEFTSETRNQTIVVTDDILLRQRIVDSGGFVMTFEQLWLFLQ</sequence>
<reference evidence="2 3" key="1">
    <citation type="journal article" date="2021" name="Sci. Rep.">
        <title>The genome of the diatom Chaetoceros tenuissimus carries an ancient integrated fragment of an extant virus.</title>
        <authorList>
            <person name="Hongo Y."/>
            <person name="Kimura K."/>
            <person name="Takaki Y."/>
            <person name="Yoshida Y."/>
            <person name="Baba S."/>
            <person name="Kobayashi G."/>
            <person name="Nagasaki K."/>
            <person name="Hano T."/>
            <person name="Tomaru Y."/>
        </authorList>
    </citation>
    <scope>NUCLEOTIDE SEQUENCE [LARGE SCALE GENOMIC DNA]</scope>
    <source>
        <strain evidence="2 3">NIES-3715</strain>
    </source>
</reference>
<evidence type="ECO:0000256" key="1">
    <source>
        <dbReference type="SAM" id="Phobius"/>
    </source>
</evidence>
<evidence type="ECO:0000313" key="2">
    <source>
        <dbReference type="EMBL" id="GFH51542.1"/>
    </source>
</evidence>